<accession>A0ABT3R8T5</accession>
<feature type="domain" description="Endonuclease/exonuclease/phosphatase" evidence="1">
    <location>
        <begin position="71"/>
        <end position="338"/>
    </location>
</feature>
<sequence length="350" mass="38931">MSEIPPLPPVDQTVREMETPSEAWRKAALQGEPTPERHAALRQQAACLNTVRLVPADAPALRAERPRVVAWNLERCKHVEETAAVLRREQADICLLTEMDLGMARSGNRDTTGDLARLLGMGHVYGTEFIELGHGDFREQALHGGTPNRDGLHGNAVLARFPIDRALVLPLDNDGFWFWNKDAGDQRRIGGRIAIAVRLLLPQPVWVVSVHYESRLGPPERSEETKVLLAHLDRLTGSEPVLIGGDFNCKGLQEEGVEGEALLTRPETVEPMFARLREAGFDWRTCNTSNLTTRNHAWTIEEYRAFKKIDWFFARGVECRAPAVIPAVDAKGRNISDHEAIAVTLALPAT</sequence>
<dbReference type="RefSeq" id="WP_265966522.1">
    <property type="nucleotide sequence ID" value="NZ_JAPEVI010000003.1"/>
</dbReference>
<comment type="caution">
    <text evidence="2">The sequence shown here is derived from an EMBL/GenBank/DDBJ whole genome shotgun (WGS) entry which is preliminary data.</text>
</comment>
<keyword evidence="3" id="KW-1185">Reference proteome</keyword>
<dbReference type="InterPro" id="IPR036691">
    <property type="entry name" value="Endo/exonu/phosph_ase_sf"/>
</dbReference>
<dbReference type="EMBL" id="JAPEVI010000003">
    <property type="protein sequence ID" value="MCX2725524.1"/>
    <property type="molecule type" value="Genomic_DNA"/>
</dbReference>
<dbReference type="Pfam" id="PF03372">
    <property type="entry name" value="Exo_endo_phos"/>
    <property type="match status" value="1"/>
</dbReference>
<proteinExistence type="predicted"/>
<dbReference type="SUPFAM" id="SSF56219">
    <property type="entry name" value="DNase I-like"/>
    <property type="match status" value="1"/>
</dbReference>
<dbReference type="Gene3D" id="3.60.10.10">
    <property type="entry name" value="Endonuclease/exonuclease/phosphatase"/>
    <property type="match status" value="1"/>
</dbReference>
<name>A0ABT3R8T5_9HYPH</name>
<dbReference type="Proteomes" id="UP001300261">
    <property type="component" value="Unassembled WGS sequence"/>
</dbReference>
<evidence type="ECO:0000313" key="3">
    <source>
        <dbReference type="Proteomes" id="UP001300261"/>
    </source>
</evidence>
<dbReference type="GO" id="GO:0004519">
    <property type="term" value="F:endonuclease activity"/>
    <property type="evidence" value="ECO:0007669"/>
    <property type="project" value="UniProtKB-KW"/>
</dbReference>
<evidence type="ECO:0000313" key="2">
    <source>
        <dbReference type="EMBL" id="MCX2725524.1"/>
    </source>
</evidence>
<evidence type="ECO:0000259" key="1">
    <source>
        <dbReference type="Pfam" id="PF03372"/>
    </source>
</evidence>
<keyword evidence="2" id="KW-0540">Nuclease</keyword>
<organism evidence="2 3">
    <name type="scientific">Roseibium salinum</name>
    <dbReference type="NCBI Taxonomy" id="1604349"/>
    <lineage>
        <taxon>Bacteria</taxon>
        <taxon>Pseudomonadati</taxon>
        <taxon>Pseudomonadota</taxon>
        <taxon>Alphaproteobacteria</taxon>
        <taxon>Hyphomicrobiales</taxon>
        <taxon>Stappiaceae</taxon>
        <taxon>Roseibium</taxon>
    </lineage>
</organism>
<protein>
    <submittedName>
        <fullName evidence="2">Endonuclease/exonuclease/phosphatase family protein</fullName>
    </submittedName>
</protein>
<gene>
    <name evidence="2" type="ORF">ON753_24730</name>
</gene>
<keyword evidence="2" id="KW-0378">Hydrolase</keyword>
<reference evidence="2 3" key="1">
    <citation type="journal article" date="2016" name="Int. J. Syst. Evol. Microbiol.">
        <title>Labrenzia salina sp. nov., isolated from the rhizosphere of the halophyte Arthrocnemum macrostachyum.</title>
        <authorList>
            <person name="Camacho M."/>
            <person name="Redondo-Gomez S."/>
            <person name="Rodriguez-Llorente I."/>
            <person name="Rohde M."/>
            <person name="Sproer C."/>
            <person name="Schumann P."/>
            <person name="Klenk H.P."/>
            <person name="Montero-Calasanz M.D.C."/>
        </authorList>
    </citation>
    <scope>NUCLEOTIDE SEQUENCE [LARGE SCALE GENOMIC DNA]</scope>
    <source>
        <strain evidence="2 3">DSM 29163</strain>
    </source>
</reference>
<keyword evidence="2" id="KW-0255">Endonuclease</keyword>
<dbReference type="InterPro" id="IPR005135">
    <property type="entry name" value="Endo/exonuclease/phosphatase"/>
</dbReference>